<dbReference type="HOGENOM" id="CLU_000960_28_3_2"/>
<feature type="transmembrane region" description="Helical" evidence="5">
    <location>
        <begin position="444"/>
        <end position="463"/>
    </location>
</feature>
<dbReference type="PRINTS" id="PR01035">
    <property type="entry name" value="TCRTETA"/>
</dbReference>
<organism evidence="7 8">
    <name type="scientific">Methanobacterium lacus (strain AL-21)</name>
    <dbReference type="NCBI Taxonomy" id="877455"/>
    <lineage>
        <taxon>Archaea</taxon>
        <taxon>Methanobacteriati</taxon>
        <taxon>Methanobacteriota</taxon>
        <taxon>Methanomada group</taxon>
        <taxon>Methanobacteria</taxon>
        <taxon>Methanobacteriales</taxon>
        <taxon>Methanobacteriaceae</taxon>
        <taxon>Methanobacterium</taxon>
    </lineage>
</organism>
<feature type="transmembrane region" description="Helical" evidence="5">
    <location>
        <begin position="95"/>
        <end position="113"/>
    </location>
</feature>
<name>F0TCM5_METLA</name>
<evidence type="ECO:0000313" key="8">
    <source>
        <dbReference type="Proteomes" id="UP000007490"/>
    </source>
</evidence>
<feature type="transmembrane region" description="Helical" evidence="5">
    <location>
        <begin position="212"/>
        <end position="231"/>
    </location>
</feature>
<feature type="transmembrane region" description="Helical" evidence="5">
    <location>
        <begin position="63"/>
        <end position="83"/>
    </location>
</feature>
<dbReference type="GO" id="GO:0005886">
    <property type="term" value="C:plasma membrane"/>
    <property type="evidence" value="ECO:0007669"/>
    <property type="project" value="TreeGrafter"/>
</dbReference>
<keyword evidence="3 5" id="KW-1133">Transmembrane helix</keyword>
<feature type="transmembrane region" description="Helical" evidence="5">
    <location>
        <begin position="286"/>
        <end position="312"/>
    </location>
</feature>
<dbReference type="KEGG" id="mel:Metbo_1055"/>
<protein>
    <submittedName>
        <fullName evidence="7">Major facilitator superfamily MFS_1</fullName>
    </submittedName>
</protein>
<dbReference type="Proteomes" id="UP000007490">
    <property type="component" value="Chromosome"/>
</dbReference>
<dbReference type="eggNOG" id="arCOG00143">
    <property type="taxonomic scope" value="Archaea"/>
</dbReference>
<feature type="transmembrane region" description="Helical" evidence="5">
    <location>
        <begin position="181"/>
        <end position="200"/>
    </location>
</feature>
<reference evidence="7 8" key="2">
    <citation type="journal article" date="2014" name="Int. J. Syst. Evol. Microbiol.">
        <title>Methanobacterium paludis sp. nov. and a novel strain of Methanobacterium lacus isolated from northern peatlands.</title>
        <authorList>
            <person name="Cadillo-Quiroz H."/>
            <person name="Brauer S.L."/>
            <person name="Goodson N."/>
            <person name="Yavitt J.B."/>
            <person name="Zinder S.H."/>
        </authorList>
    </citation>
    <scope>NUCLEOTIDE SEQUENCE [LARGE SCALE GENOMIC DNA]</scope>
    <source>
        <strain evidence="7 8">AL-21</strain>
    </source>
</reference>
<dbReference type="PANTHER" id="PTHR23501:SF190">
    <property type="entry name" value="MAJOR FACILITATOR SUPERFAMILY MFS_1"/>
    <property type="match status" value="1"/>
</dbReference>
<sequence>MVGKNQNKKRFILKDQMIHMELNGNNKVLVLLFIGVFMGSLDIGIVGPALPAVQSYFAVNERLLSWVFTIYILFFMIGTPLMAKLSDIYGRKTIYMLDIILFAIGSLITITSISFEMLLIGRAVQGVGAGGIFPVANAFIGDIFPPEKRGGALGIISSVWGISSVLGPILGGLLLKFGWQSLFIINLPISAMLLVGSYYLLPKTVVNRNIKFDWYGLAILSILVISLAYGLNQIEANNFINSLLSLSVLPYLILSLILLPVLWKVEKWIEDPLIQIDLFKSREVKLINTMMVGTGLIQAATIFIPAFVVIGLSLNSSAASLMLLPIVVTMAIGAPIIGKLLDKFGSKNIMITGSFIMSIGLLMLGMFPESLYLIIISGFLVGVGMSTAIGSPPRYIMLVESPAKERASGQALINIITSVGQLMGGALIGALIGSYAGTILGYQLSYFIMGVIALIMTILAFGLKSKKQQMNPS</sequence>
<feature type="transmembrane region" description="Helical" evidence="5">
    <location>
        <begin position="318"/>
        <end position="337"/>
    </location>
</feature>
<evidence type="ECO:0000256" key="3">
    <source>
        <dbReference type="ARBA" id="ARBA00022989"/>
    </source>
</evidence>
<dbReference type="PANTHER" id="PTHR23501">
    <property type="entry name" value="MAJOR FACILITATOR SUPERFAMILY"/>
    <property type="match status" value="1"/>
</dbReference>
<evidence type="ECO:0000259" key="6">
    <source>
        <dbReference type="PROSITE" id="PS50850"/>
    </source>
</evidence>
<gene>
    <name evidence="7" type="ordered locus">Metbo_1055</name>
</gene>
<dbReference type="InterPro" id="IPR001958">
    <property type="entry name" value="Tet-R_TetA/multi-R_MdtG-like"/>
</dbReference>
<feature type="transmembrane region" description="Helical" evidence="5">
    <location>
        <begin position="119"/>
        <end position="140"/>
    </location>
</feature>
<feature type="transmembrane region" description="Helical" evidence="5">
    <location>
        <begin position="349"/>
        <end position="366"/>
    </location>
</feature>
<comment type="subcellular location">
    <subcellularLocation>
        <location evidence="1">Membrane</location>
        <topology evidence="1">Multi-pass membrane protein</topology>
    </subcellularLocation>
</comment>
<dbReference type="GO" id="GO:0022857">
    <property type="term" value="F:transmembrane transporter activity"/>
    <property type="evidence" value="ECO:0007669"/>
    <property type="project" value="InterPro"/>
</dbReference>
<dbReference type="CDD" id="cd17321">
    <property type="entry name" value="MFS_MMR_MDR_like"/>
    <property type="match status" value="1"/>
</dbReference>
<reference evidence="8" key="1">
    <citation type="submission" date="2011-02" db="EMBL/GenBank/DDBJ databases">
        <title>Complete sequence of Methanobacterium sp. AL-21.</title>
        <authorList>
            <consortium name="US DOE Joint Genome Institute"/>
            <person name="Lucas S."/>
            <person name="Copeland A."/>
            <person name="Lapidus A."/>
            <person name="Cheng J.-F."/>
            <person name="Goodwin L."/>
            <person name="Pitluck S."/>
            <person name="Chertkov O."/>
            <person name="Detter J.C."/>
            <person name="Han C."/>
            <person name="Tapia R."/>
            <person name="Land M."/>
            <person name="Hauser L."/>
            <person name="Kyrpides N."/>
            <person name="Ivanova N."/>
            <person name="Mikhailova N."/>
            <person name="Pagani I."/>
            <person name="Cadillo-Quiroz H."/>
            <person name="Imachi H."/>
            <person name="Zinder S."/>
            <person name="Liu W."/>
            <person name="Woyke T."/>
        </authorList>
    </citation>
    <scope>NUCLEOTIDE SEQUENCE [LARGE SCALE GENOMIC DNA]</scope>
    <source>
        <strain evidence="8">AL-21</strain>
    </source>
</reference>
<dbReference type="PROSITE" id="PS50850">
    <property type="entry name" value="MFS"/>
    <property type="match status" value="1"/>
</dbReference>
<dbReference type="Pfam" id="PF07690">
    <property type="entry name" value="MFS_1"/>
    <property type="match status" value="1"/>
</dbReference>
<dbReference type="InterPro" id="IPR020846">
    <property type="entry name" value="MFS_dom"/>
</dbReference>
<feature type="transmembrane region" description="Helical" evidence="5">
    <location>
        <begin position="28"/>
        <end position="51"/>
    </location>
</feature>
<dbReference type="Gene3D" id="1.20.1250.20">
    <property type="entry name" value="MFS general substrate transporter like domains"/>
    <property type="match status" value="1"/>
</dbReference>
<dbReference type="EMBL" id="CP002551">
    <property type="protein sequence ID" value="ADZ09302.1"/>
    <property type="molecule type" value="Genomic_DNA"/>
</dbReference>
<evidence type="ECO:0000256" key="4">
    <source>
        <dbReference type="ARBA" id="ARBA00023136"/>
    </source>
</evidence>
<feature type="transmembrane region" description="Helical" evidence="5">
    <location>
        <begin position="372"/>
        <end position="390"/>
    </location>
</feature>
<keyword evidence="4 5" id="KW-0472">Membrane</keyword>
<evidence type="ECO:0000256" key="1">
    <source>
        <dbReference type="ARBA" id="ARBA00004141"/>
    </source>
</evidence>
<dbReference type="SUPFAM" id="SSF103473">
    <property type="entry name" value="MFS general substrate transporter"/>
    <property type="match status" value="1"/>
</dbReference>
<feature type="transmembrane region" description="Helical" evidence="5">
    <location>
        <begin position="411"/>
        <end position="432"/>
    </location>
</feature>
<dbReference type="Gene3D" id="1.20.1720.10">
    <property type="entry name" value="Multidrug resistance protein D"/>
    <property type="match status" value="1"/>
</dbReference>
<accession>F0TCM5</accession>
<keyword evidence="2 5" id="KW-0812">Transmembrane</keyword>
<dbReference type="STRING" id="877455.Metbo_1055"/>
<keyword evidence="8" id="KW-1185">Reference proteome</keyword>
<evidence type="ECO:0000256" key="2">
    <source>
        <dbReference type="ARBA" id="ARBA00022692"/>
    </source>
</evidence>
<feature type="domain" description="Major facilitator superfamily (MFS) profile" evidence="6">
    <location>
        <begin position="28"/>
        <end position="468"/>
    </location>
</feature>
<dbReference type="AlphaFoldDB" id="F0TCM5"/>
<proteinExistence type="predicted"/>
<evidence type="ECO:0000256" key="5">
    <source>
        <dbReference type="SAM" id="Phobius"/>
    </source>
</evidence>
<feature type="transmembrane region" description="Helical" evidence="5">
    <location>
        <begin position="152"/>
        <end position="175"/>
    </location>
</feature>
<evidence type="ECO:0000313" key="7">
    <source>
        <dbReference type="EMBL" id="ADZ09302.1"/>
    </source>
</evidence>
<feature type="transmembrane region" description="Helical" evidence="5">
    <location>
        <begin position="243"/>
        <end position="265"/>
    </location>
</feature>
<dbReference type="InterPro" id="IPR036259">
    <property type="entry name" value="MFS_trans_sf"/>
</dbReference>
<dbReference type="InterPro" id="IPR011701">
    <property type="entry name" value="MFS"/>
</dbReference>